<gene>
    <name evidence="1" type="ORF">AJAP_18850</name>
</gene>
<reference evidence="1 2" key="1">
    <citation type="journal article" date="2014" name="J. Biotechnol.">
        <title>Complete genome sequence of the actinobacterium Amycolatopsis japonica MG417-CF17(T) (=DSM 44213T) producing (S,S)-N,N'-ethylenediaminedisuccinic acid.</title>
        <authorList>
            <person name="Stegmann E."/>
            <person name="Albersmeier A."/>
            <person name="Spohn M."/>
            <person name="Gert H."/>
            <person name="Weber T."/>
            <person name="Wohlleben W."/>
            <person name="Kalinowski J."/>
            <person name="Ruckert C."/>
        </authorList>
    </citation>
    <scope>NUCLEOTIDE SEQUENCE [LARGE SCALE GENOMIC DNA]</scope>
    <source>
        <strain evidence="2">MG417-CF17 (DSM 44213)</strain>
    </source>
</reference>
<keyword evidence="2" id="KW-1185">Reference proteome</keyword>
<dbReference type="RefSeq" id="WP_038513386.1">
    <property type="nucleotide sequence ID" value="NZ_CP008953.1"/>
</dbReference>
<name>A0A075UUF1_9PSEU</name>
<sequence>MDQDEYRRRLRRVLDAHSDDVAARLRVIVGAIGDSVESVRIEVFPDQDGEGTFDVWARFEGPDSYVLNKPIDEHRHLFGVVHHETGWEPDVPPLPRGLSADLIVDTVVEWLDSVWARTFDPRPSIPVEVSCPDGYGSAAQIPRTCPM</sequence>
<protein>
    <submittedName>
        <fullName evidence="1">Uncharacterized protein</fullName>
    </submittedName>
</protein>
<dbReference type="eggNOG" id="ENOG5032U3V">
    <property type="taxonomic scope" value="Bacteria"/>
</dbReference>
<dbReference type="Proteomes" id="UP000028492">
    <property type="component" value="Chromosome"/>
</dbReference>
<evidence type="ECO:0000313" key="2">
    <source>
        <dbReference type="Proteomes" id="UP000028492"/>
    </source>
</evidence>
<dbReference type="InterPro" id="IPR045661">
    <property type="entry name" value="DUF6389"/>
</dbReference>
<dbReference type="AlphaFoldDB" id="A0A075UUF1"/>
<dbReference type="HOGENOM" id="CLU_1764145_0_0_11"/>
<dbReference type="STRING" id="208439.AJAP_18850"/>
<dbReference type="Pfam" id="PF19926">
    <property type="entry name" value="DUF6389"/>
    <property type="match status" value="1"/>
</dbReference>
<dbReference type="KEGG" id="aja:AJAP_18850"/>
<evidence type="ECO:0000313" key="1">
    <source>
        <dbReference type="EMBL" id="AIG76633.1"/>
    </source>
</evidence>
<dbReference type="EMBL" id="CP008953">
    <property type="protein sequence ID" value="AIG76633.1"/>
    <property type="molecule type" value="Genomic_DNA"/>
</dbReference>
<proteinExistence type="predicted"/>
<accession>A0A075UUF1</accession>
<organism evidence="1 2">
    <name type="scientific">Amycolatopsis japonica</name>
    <dbReference type="NCBI Taxonomy" id="208439"/>
    <lineage>
        <taxon>Bacteria</taxon>
        <taxon>Bacillati</taxon>
        <taxon>Actinomycetota</taxon>
        <taxon>Actinomycetes</taxon>
        <taxon>Pseudonocardiales</taxon>
        <taxon>Pseudonocardiaceae</taxon>
        <taxon>Amycolatopsis</taxon>
        <taxon>Amycolatopsis japonica group</taxon>
    </lineage>
</organism>